<evidence type="ECO:0000256" key="3">
    <source>
        <dbReference type="ARBA" id="ARBA00023004"/>
    </source>
</evidence>
<dbReference type="Proteomes" id="UP000503308">
    <property type="component" value="Chromosome"/>
</dbReference>
<dbReference type="EMBL" id="CP048788">
    <property type="protein sequence ID" value="QJF51019.1"/>
    <property type="molecule type" value="Genomic_DNA"/>
</dbReference>
<dbReference type="PROSITE" id="PS51007">
    <property type="entry name" value="CYTC"/>
    <property type="match status" value="1"/>
</dbReference>
<dbReference type="InterPro" id="IPR009056">
    <property type="entry name" value="Cyt_c-like_dom"/>
</dbReference>
<evidence type="ECO:0000313" key="6">
    <source>
        <dbReference type="EMBL" id="QJF51019.1"/>
    </source>
</evidence>
<accession>A0A858SQ95</accession>
<evidence type="ECO:0000256" key="1">
    <source>
        <dbReference type="ARBA" id="ARBA00022617"/>
    </source>
</evidence>
<organism evidence="6 7">
    <name type="scientific">Roseobacter ponti</name>
    <dbReference type="NCBI Taxonomy" id="1891787"/>
    <lineage>
        <taxon>Bacteria</taxon>
        <taxon>Pseudomonadati</taxon>
        <taxon>Pseudomonadota</taxon>
        <taxon>Alphaproteobacteria</taxon>
        <taxon>Rhodobacterales</taxon>
        <taxon>Roseobacteraceae</taxon>
        <taxon>Roseobacter</taxon>
    </lineage>
</organism>
<dbReference type="Gene3D" id="1.10.760.10">
    <property type="entry name" value="Cytochrome c-like domain"/>
    <property type="match status" value="1"/>
</dbReference>
<dbReference type="GO" id="GO:0046872">
    <property type="term" value="F:metal ion binding"/>
    <property type="evidence" value="ECO:0007669"/>
    <property type="project" value="UniProtKB-KW"/>
</dbReference>
<dbReference type="KEGG" id="rpon:G3256_07535"/>
<keyword evidence="2 4" id="KW-0479">Metal-binding</keyword>
<evidence type="ECO:0000256" key="2">
    <source>
        <dbReference type="ARBA" id="ARBA00022723"/>
    </source>
</evidence>
<gene>
    <name evidence="6" type="ORF">G3256_07535</name>
</gene>
<dbReference type="RefSeq" id="WP_169640235.1">
    <property type="nucleotide sequence ID" value="NZ_CP048788.1"/>
</dbReference>
<dbReference type="InterPro" id="IPR036909">
    <property type="entry name" value="Cyt_c-like_dom_sf"/>
</dbReference>
<keyword evidence="7" id="KW-1185">Reference proteome</keyword>
<proteinExistence type="predicted"/>
<reference evidence="6 7" key="1">
    <citation type="submission" date="2020-02" db="EMBL/GenBank/DDBJ databases">
        <title>Genome sequence of Roseobacter ponti.</title>
        <authorList>
            <person name="Hollensteiner J."/>
            <person name="Schneider D."/>
            <person name="Poehlein A."/>
            <person name="Daniel R."/>
        </authorList>
    </citation>
    <scope>NUCLEOTIDE SEQUENCE [LARGE SCALE GENOMIC DNA]</scope>
    <source>
        <strain evidence="6 7">DSM 106830</strain>
    </source>
</reference>
<evidence type="ECO:0000259" key="5">
    <source>
        <dbReference type="PROSITE" id="PS51007"/>
    </source>
</evidence>
<protein>
    <submittedName>
        <fullName evidence="6">Cytochrome c</fullName>
    </submittedName>
</protein>
<feature type="domain" description="Cytochrome c" evidence="5">
    <location>
        <begin position="18"/>
        <end position="128"/>
    </location>
</feature>
<keyword evidence="1 4" id="KW-0349">Heme</keyword>
<dbReference type="GO" id="GO:0020037">
    <property type="term" value="F:heme binding"/>
    <property type="evidence" value="ECO:0007669"/>
    <property type="project" value="InterPro"/>
</dbReference>
<name>A0A858SQ95_9RHOB</name>
<dbReference type="AlphaFoldDB" id="A0A858SQ95"/>
<dbReference type="GO" id="GO:0009055">
    <property type="term" value="F:electron transfer activity"/>
    <property type="evidence" value="ECO:0007669"/>
    <property type="project" value="InterPro"/>
</dbReference>
<evidence type="ECO:0000256" key="4">
    <source>
        <dbReference type="PROSITE-ProRule" id="PRU00433"/>
    </source>
</evidence>
<dbReference type="SUPFAM" id="SSF46626">
    <property type="entry name" value="Cytochrome c"/>
    <property type="match status" value="1"/>
</dbReference>
<evidence type="ECO:0000313" key="7">
    <source>
        <dbReference type="Proteomes" id="UP000503308"/>
    </source>
</evidence>
<dbReference type="Pfam" id="PF00034">
    <property type="entry name" value="Cytochrom_C"/>
    <property type="match status" value="1"/>
</dbReference>
<keyword evidence="3 4" id="KW-0408">Iron</keyword>
<sequence>MRILTVIALSIAGQAGAQDAAEGSRLFQLHCASCHGAGAEGNGPMAPVLLVQPSDLTSMTERYDGRFPVERIVSRIDGRDPLVSHGSDMPVYGWFFEGRDVAVKTPAGQPMMTSQPVADLLEWLRSVQD</sequence>